<dbReference type="AlphaFoldDB" id="E9HDK8"/>
<feature type="repeat" description="ANK" evidence="3">
    <location>
        <begin position="72"/>
        <end position="104"/>
    </location>
</feature>
<proteinExistence type="predicted"/>
<protein>
    <submittedName>
        <fullName evidence="4">Uncharacterized protein</fullName>
    </submittedName>
</protein>
<dbReference type="PANTHER" id="PTHR24173">
    <property type="entry name" value="ANKYRIN REPEAT CONTAINING"/>
    <property type="match status" value="1"/>
</dbReference>
<keyword evidence="1" id="KW-0677">Repeat</keyword>
<dbReference type="eggNOG" id="KOG4177">
    <property type="taxonomic scope" value="Eukaryota"/>
</dbReference>
<dbReference type="OMA" id="HIACEID"/>
<gene>
    <name evidence="4" type="ORF">DAPPUDRAFT_257448</name>
</gene>
<evidence type="ECO:0000256" key="3">
    <source>
        <dbReference type="PROSITE-ProRule" id="PRU00023"/>
    </source>
</evidence>
<organism evidence="4 5">
    <name type="scientific">Daphnia pulex</name>
    <name type="common">Water flea</name>
    <dbReference type="NCBI Taxonomy" id="6669"/>
    <lineage>
        <taxon>Eukaryota</taxon>
        <taxon>Metazoa</taxon>
        <taxon>Ecdysozoa</taxon>
        <taxon>Arthropoda</taxon>
        <taxon>Crustacea</taxon>
        <taxon>Branchiopoda</taxon>
        <taxon>Diplostraca</taxon>
        <taxon>Cladocera</taxon>
        <taxon>Anomopoda</taxon>
        <taxon>Daphniidae</taxon>
        <taxon>Daphnia</taxon>
    </lineage>
</organism>
<dbReference type="PROSITE" id="PS50088">
    <property type="entry name" value="ANK_REPEAT"/>
    <property type="match status" value="5"/>
</dbReference>
<dbReference type="Pfam" id="PF12796">
    <property type="entry name" value="Ank_2"/>
    <property type="match status" value="2"/>
</dbReference>
<dbReference type="PhylomeDB" id="E9HDK8"/>
<dbReference type="Gene3D" id="1.25.40.20">
    <property type="entry name" value="Ankyrin repeat-containing domain"/>
    <property type="match status" value="4"/>
</dbReference>
<dbReference type="STRING" id="6669.E9HDK8"/>
<dbReference type="HOGENOM" id="CLU_000134_14_1_1"/>
<dbReference type="SUPFAM" id="SSF48403">
    <property type="entry name" value="Ankyrin repeat"/>
    <property type="match status" value="2"/>
</dbReference>
<dbReference type="SMART" id="SM00248">
    <property type="entry name" value="ANK"/>
    <property type="match status" value="10"/>
</dbReference>
<dbReference type="Pfam" id="PF00023">
    <property type="entry name" value="Ank"/>
    <property type="match status" value="1"/>
</dbReference>
<sequence>MTYSRIASTASWFGTRGKSVNRLIERVKTEKNVNIFNHRNETPLIIASQLGAYSFASLILTQKASINIQDEKGYSALHYAIEANAHKLVLELLRNGADVNARTKEGNTPMHIAVQLNNIEIGRALRKNRYFNSTILNNEGDSALILAVKQNKIKMLHILLISSENYNKQDKEGKTPLHYACMNASPCILHKLLDKTQGSIKDVYGDIPLTIAIKYNNERAVDMLWHSVHFDASTRDNQHNTLIHMACRHENVSLLKIISSRTTDFNARNMYDETPLHIACSVNNLAAIKMLKEKYVDRNALDVRGQTPLVITASFNYTEAAKELFDDTDTPVDPIFLNDDLNSTDVIIVNGEPVNIKTCILLDAADEKGNTALHYCSLFGNNELANFLIHKGARITLLNNEQDSPVTILAKLPSGYNCPIYTEVYAPQ</sequence>
<dbReference type="Proteomes" id="UP000000305">
    <property type="component" value="Unassembled WGS sequence"/>
</dbReference>
<feature type="repeat" description="ANK" evidence="3">
    <location>
        <begin position="39"/>
        <end position="71"/>
    </location>
</feature>
<evidence type="ECO:0000256" key="2">
    <source>
        <dbReference type="ARBA" id="ARBA00023043"/>
    </source>
</evidence>
<evidence type="ECO:0000313" key="5">
    <source>
        <dbReference type="Proteomes" id="UP000000305"/>
    </source>
</evidence>
<feature type="repeat" description="ANK" evidence="3">
    <location>
        <begin position="368"/>
        <end position="400"/>
    </location>
</feature>
<dbReference type="EMBL" id="GL732624">
    <property type="protein sequence ID" value="EFX70197.1"/>
    <property type="molecule type" value="Genomic_DNA"/>
</dbReference>
<keyword evidence="5" id="KW-1185">Reference proteome</keyword>
<name>E9HDK8_DAPPU</name>
<evidence type="ECO:0000256" key="1">
    <source>
        <dbReference type="ARBA" id="ARBA00022737"/>
    </source>
</evidence>
<dbReference type="OrthoDB" id="6343606at2759"/>
<evidence type="ECO:0000313" key="4">
    <source>
        <dbReference type="EMBL" id="EFX70197.1"/>
    </source>
</evidence>
<feature type="repeat" description="ANK" evidence="3">
    <location>
        <begin position="271"/>
        <end position="303"/>
    </location>
</feature>
<feature type="repeat" description="ANK" evidence="3">
    <location>
        <begin position="139"/>
        <end position="171"/>
    </location>
</feature>
<accession>E9HDK8</accession>
<keyword evidence="2 3" id="KW-0040">ANK repeat</keyword>
<dbReference type="InterPro" id="IPR036770">
    <property type="entry name" value="Ankyrin_rpt-contain_sf"/>
</dbReference>
<dbReference type="PANTHER" id="PTHR24173:SF74">
    <property type="entry name" value="ANKYRIN REPEAT DOMAIN-CONTAINING PROTEIN 16"/>
    <property type="match status" value="1"/>
</dbReference>
<dbReference type="InterPro" id="IPR002110">
    <property type="entry name" value="Ankyrin_rpt"/>
</dbReference>
<dbReference type="Pfam" id="PF13606">
    <property type="entry name" value="Ank_3"/>
    <property type="match status" value="1"/>
</dbReference>
<reference evidence="4 5" key="1">
    <citation type="journal article" date="2011" name="Science">
        <title>The ecoresponsive genome of Daphnia pulex.</title>
        <authorList>
            <person name="Colbourne J.K."/>
            <person name="Pfrender M.E."/>
            <person name="Gilbert D."/>
            <person name="Thomas W.K."/>
            <person name="Tucker A."/>
            <person name="Oakley T.H."/>
            <person name="Tokishita S."/>
            <person name="Aerts A."/>
            <person name="Arnold G.J."/>
            <person name="Basu M.K."/>
            <person name="Bauer D.J."/>
            <person name="Caceres C.E."/>
            <person name="Carmel L."/>
            <person name="Casola C."/>
            <person name="Choi J.H."/>
            <person name="Detter J.C."/>
            <person name="Dong Q."/>
            <person name="Dusheyko S."/>
            <person name="Eads B.D."/>
            <person name="Frohlich T."/>
            <person name="Geiler-Samerotte K.A."/>
            <person name="Gerlach D."/>
            <person name="Hatcher P."/>
            <person name="Jogdeo S."/>
            <person name="Krijgsveld J."/>
            <person name="Kriventseva E.V."/>
            <person name="Kultz D."/>
            <person name="Laforsch C."/>
            <person name="Lindquist E."/>
            <person name="Lopez J."/>
            <person name="Manak J.R."/>
            <person name="Muller J."/>
            <person name="Pangilinan J."/>
            <person name="Patwardhan R.P."/>
            <person name="Pitluck S."/>
            <person name="Pritham E.J."/>
            <person name="Rechtsteiner A."/>
            <person name="Rho M."/>
            <person name="Rogozin I.B."/>
            <person name="Sakarya O."/>
            <person name="Salamov A."/>
            <person name="Schaack S."/>
            <person name="Shapiro H."/>
            <person name="Shiga Y."/>
            <person name="Skalitzky C."/>
            <person name="Smith Z."/>
            <person name="Souvorov A."/>
            <person name="Sung W."/>
            <person name="Tang Z."/>
            <person name="Tsuchiya D."/>
            <person name="Tu H."/>
            <person name="Vos H."/>
            <person name="Wang M."/>
            <person name="Wolf Y.I."/>
            <person name="Yamagata H."/>
            <person name="Yamada T."/>
            <person name="Ye Y."/>
            <person name="Shaw J.R."/>
            <person name="Andrews J."/>
            <person name="Crease T.J."/>
            <person name="Tang H."/>
            <person name="Lucas S.M."/>
            <person name="Robertson H.M."/>
            <person name="Bork P."/>
            <person name="Koonin E.V."/>
            <person name="Zdobnov E.M."/>
            <person name="Grigoriev I.V."/>
            <person name="Lynch M."/>
            <person name="Boore J.L."/>
        </authorList>
    </citation>
    <scope>NUCLEOTIDE SEQUENCE [LARGE SCALE GENOMIC DNA]</scope>
</reference>
<dbReference type="PROSITE" id="PS50297">
    <property type="entry name" value="ANK_REP_REGION"/>
    <property type="match status" value="2"/>
</dbReference>
<dbReference type="KEGG" id="dpx:DAPPUDRAFT_257448"/>
<dbReference type="InParanoid" id="E9HDK8"/>